<evidence type="ECO:0000256" key="1">
    <source>
        <dbReference type="SAM" id="Phobius"/>
    </source>
</evidence>
<proteinExistence type="predicted"/>
<name>A0A1N6RHR2_9RHOO</name>
<dbReference type="Proteomes" id="UP000186819">
    <property type="component" value="Unassembled WGS sequence"/>
</dbReference>
<evidence type="ECO:0008006" key="4">
    <source>
        <dbReference type="Google" id="ProtNLM"/>
    </source>
</evidence>
<dbReference type="InterPro" id="IPR008620">
    <property type="entry name" value="FixH"/>
</dbReference>
<protein>
    <recommendedName>
        <fullName evidence="4">Nitrogen fixation protein FixH</fullName>
    </recommendedName>
</protein>
<keyword evidence="1" id="KW-0812">Transmembrane</keyword>
<reference evidence="3" key="1">
    <citation type="submission" date="2017-01" db="EMBL/GenBank/DDBJ databases">
        <authorList>
            <person name="Varghese N."/>
            <person name="Submissions S."/>
        </authorList>
    </citation>
    <scope>NUCLEOTIDE SEQUENCE [LARGE SCALE GENOMIC DNA]</scope>
    <source>
        <strain evidence="3">ATCC 51758</strain>
    </source>
</reference>
<dbReference type="OrthoDB" id="5295180at2"/>
<organism evidence="2 3">
    <name type="scientific">Aromatoleum tolulyticum</name>
    <dbReference type="NCBI Taxonomy" id="34027"/>
    <lineage>
        <taxon>Bacteria</taxon>
        <taxon>Pseudomonadati</taxon>
        <taxon>Pseudomonadota</taxon>
        <taxon>Betaproteobacteria</taxon>
        <taxon>Rhodocyclales</taxon>
        <taxon>Rhodocyclaceae</taxon>
        <taxon>Aromatoleum</taxon>
    </lineage>
</organism>
<dbReference type="RefSeq" id="WP_076601235.1">
    <property type="nucleotide sequence ID" value="NZ_FTMD01000003.1"/>
</dbReference>
<evidence type="ECO:0000313" key="3">
    <source>
        <dbReference type="Proteomes" id="UP000186819"/>
    </source>
</evidence>
<keyword evidence="1" id="KW-0472">Membrane</keyword>
<dbReference type="EMBL" id="FTMD01000003">
    <property type="protein sequence ID" value="SIQ28319.1"/>
    <property type="molecule type" value="Genomic_DNA"/>
</dbReference>
<evidence type="ECO:0000313" key="2">
    <source>
        <dbReference type="EMBL" id="SIQ28319.1"/>
    </source>
</evidence>
<dbReference type="STRING" id="34027.SAMN05421829_103249"/>
<dbReference type="AlphaFoldDB" id="A0A1N6RHR2"/>
<accession>A0A1N6RHR2</accession>
<keyword evidence="1" id="KW-1133">Transmembrane helix</keyword>
<feature type="transmembrane region" description="Helical" evidence="1">
    <location>
        <begin position="20"/>
        <end position="41"/>
    </location>
</feature>
<dbReference type="Pfam" id="PF05751">
    <property type="entry name" value="FixH"/>
    <property type="match status" value="1"/>
</dbReference>
<sequence length="170" mass="18602">MRSANMHKTLEPWYRQGWPWFLIAIPAISVVAGMVTLWLAVSTWDGLVVDDYYQEGKAIEKTIARSLKAAELGLLADVRLRAEEVTLDLSSAASAPLPPTVVLTISHPTRGGMDQVVVLKRRDGVFAAPLAPLSAGRWLLQVEDESRSWRMNGSANVPADSVIRIVPAKS</sequence>
<keyword evidence="3" id="KW-1185">Reference proteome</keyword>
<gene>
    <name evidence="2" type="ORF">SAMN05421829_103249</name>
</gene>